<feature type="domain" description="F-box/LRR-repeat protein 15/At3g58940/PEG3-like LRR" evidence="2">
    <location>
        <begin position="183"/>
        <end position="333"/>
    </location>
</feature>
<comment type="caution">
    <text evidence="3">The sequence shown here is derived from an EMBL/GenBank/DDBJ whole genome shotgun (WGS) entry which is preliminary data.</text>
</comment>
<dbReference type="InterPro" id="IPR055411">
    <property type="entry name" value="LRR_FXL15/At3g58940/PEG3-like"/>
</dbReference>
<evidence type="ECO:0000259" key="2">
    <source>
        <dbReference type="Pfam" id="PF24758"/>
    </source>
</evidence>
<protein>
    <recommendedName>
        <fullName evidence="2">F-box/LRR-repeat protein 15/At3g58940/PEG3-like LRR domain-containing protein</fullName>
    </recommendedName>
</protein>
<proteinExistence type="predicted"/>
<sequence length="593" mass="68337">METDEDRNRETRRSDKTLSAGQNTGENQPPKGMEEGKLHITDRISELPEDVIRHIMSFVEVEDVVNTCINSYCLTRACATLQFLSFGENFFPWRDTTVPIGYRYRPSFLEITNEKLEITNEEVIGLVQVVNHMKIAKQKLQERMNTVDGRIVRLQHHKVDLIKFCLYLPSYGLIDLEPYIYKLVSSLVECKIQELVFKVKDRYTLPGSLYTANSLRKLHLTGFKLESPSDGLRFPSLRELNLSCCDVEDKLLQLLTMSCPELEFLNFKFCCGFDSLQIFGLPKLKKVTTKFGFKQFNKIEIQAPKLEHLSHHSTYVDRLCVVDVAACKSLKVLILQCITITPQWVNDIFSMLPLEVFELSDCEGLKNVRITSTHLKQLSLAQCMNLNNTEVDAPNLSSFSYVGVIPLRISLKASALEDIHLCIFPETSESQWHSKLIEFLGSFNHYNLVELIVIFNPDEWIIPKYLRETLQSPLYDIKHLTVNLQVSWMRLKDSILLDLLDSFLWLAPCLDSLSVICGFLEQTVELIHETSAVEGKEKCCASAPFRCWRCSLKEVNFKNFQSIEYKSMVKHYFVENARILKKRAAEGLRNRDL</sequence>
<dbReference type="EMBL" id="JBJUIK010000012">
    <property type="protein sequence ID" value="KAL3508736.1"/>
    <property type="molecule type" value="Genomic_DNA"/>
</dbReference>
<dbReference type="Gene3D" id="3.80.10.10">
    <property type="entry name" value="Ribonuclease Inhibitor"/>
    <property type="match status" value="2"/>
</dbReference>
<name>A0ABD2YQ27_9GENT</name>
<dbReference type="InterPro" id="IPR032675">
    <property type="entry name" value="LRR_dom_sf"/>
</dbReference>
<feature type="compositionally biased region" description="Basic and acidic residues" evidence="1">
    <location>
        <begin position="1"/>
        <end position="16"/>
    </location>
</feature>
<evidence type="ECO:0000313" key="4">
    <source>
        <dbReference type="Proteomes" id="UP001630127"/>
    </source>
</evidence>
<dbReference type="Proteomes" id="UP001630127">
    <property type="component" value="Unassembled WGS sequence"/>
</dbReference>
<dbReference type="InterPro" id="IPR053772">
    <property type="entry name" value="At1g61320/At1g61330-like"/>
</dbReference>
<dbReference type="AlphaFoldDB" id="A0ABD2YQ27"/>
<dbReference type="Pfam" id="PF24758">
    <property type="entry name" value="LRR_At5g56370"/>
    <property type="match status" value="1"/>
</dbReference>
<evidence type="ECO:0000313" key="3">
    <source>
        <dbReference type="EMBL" id="KAL3508736.1"/>
    </source>
</evidence>
<accession>A0ABD2YQ27</accession>
<gene>
    <name evidence="3" type="ORF">ACH5RR_028137</name>
</gene>
<keyword evidence="4" id="KW-1185">Reference proteome</keyword>
<dbReference type="PANTHER" id="PTHR34145">
    <property type="entry name" value="OS02G0105600 PROTEIN"/>
    <property type="match status" value="1"/>
</dbReference>
<feature type="compositionally biased region" description="Polar residues" evidence="1">
    <location>
        <begin position="17"/>
        <end position="27"/>
    </location>
</feature>
<organism evidence="3 4">
    <name type="scientific">Cinchona calisaya</name>
    <dbReference type="NCBI Taxonomy" id="153742"/>
    <lineage>
        <taxon>Eukaryota</taxon>
        <taxon>Viridiplantae</taxon>
        <taxon>Streptophyta</taxon>
        <taxon>Embryophyta</taxon>
        <taxon>Tracheophyta</taxon>
        <taxon>Spermatophyta</taxon>
        <taxon>Magnoliopsida</taxon>
        <taxon>eudicotyledons</taxon>
        <taxon>Gunneridae</taxon>
        <taxon>Pentapetalae</taxon>
        <taxon>asterids</taxon>
        <taxon>lamiids</taxon>
        <taxon>Gentianales</taxon>
        <taxon>Rubiaceae</taxon>
        <taxon>Cinchonoideae</taxon>
        <taxon>Cinchoneae</taxon>
        <taxon>Cinchona</taxon>
    </lineage>
</organism>
<feature type="region of interest" description="Disordered" evidence="1">
    <location>
        <begin position="1"/>
        <end position="36"/>
    </location>
</feature>
<reference evidence="3 4" key="1">
    <citation type="submission" date="2024-11" db="EMBL/GenBank/DDBJ databases">
        <title>A near-complete genome assembly of Cinchona calisaya.</title>
        <authorList>
            <person name="Lian D.C."/>
            <person name="Zhao X.W."/>
            <person name="Wei L."/>
        </authorList>
    </citation>
    <scope>NUCLEOTIDE SEQUENCE [LARGE SCALE GENOMIC DNA]</scope>
    <source>
        <tissue evidence="3">Nenye</tissue>
    </source>
</reference>
<evidence type="ECO:0000256" key="1">
    <source>
        <dbReference type="SAM" id="MobiDB-lite"/>
    </source>
</evidence>
<dbReference type="SUPFAM" id="SSF52047">
    <property type="entry name" value="RNI-like"/>
    <property type="match status" value="1"/>
</dbReference>
<dbReference type="PANTHER" id="PTHR34145:SF28">
    <property type="entry name" value="F-BOX DOMAIN-CONTAINING PROTEIN"/>
    <property type="match status" value="1"/>
</dbReference>